<evidence type="ECO:0000313" key="3">
    <source>
        <dbReference type="EMBL" id="MXU93537.1"/>
    </source>
</evidence>
<feature type="region of interest" description="Disordered" evidence="1">
    <location>
        <begin position="91"/>
        <end position="114"/>
    </location>
</feature>
<protein>
    <recommendedName>
        <fullName evidence="4">Secreted protein</fullName>
    </recommendedName>
</protein>
<organism evidence="3">
    <name type="scientific">Ixodes ricinus</name>
    <name type="common">Common tick</name>
    <name type="synonym">Acarus ricinus</name>
    <dbReference type="NCBI Taxonomy" id="34613"/>
    <lineage>
        <taxon>Eukaryota</taxon>
        <taxon>Metazoa</taxon>
        <taxon>Ecdysozoa</taxon>
        <taxon>Arthropoda</taxon>
        <taxon>Chelicerata</taxon>
        <taxon>Arachnida</taxon>
        <taxon>Acari</taxon>
        <taxon>Parasitiformes</taxon>
        <taxon>Ixodida</taxon>
        <taxon>Ixodoidea</taxon>
        <taxon>Ixodidae</taxon>
        <taxon>Ixodinae</taxon>
        <taxon>Ixodes</taxon>
    </lineage>
</organism>
<evidence type="ECO:0000256" key="1">
    <source>
        <dbReference type="SAM" id="MobiDB-lite"/>
    </source>
</evidence>
<dbReference type="EMBL" id="GIFC01011454">
    <property type="protein sequence ID" value="MXU93537.1"/>
    <property type="molecule type" value="Transcribed_RNA"/>
</dbReference>
<keyword evidence="2" id="KW-0732">Signal</keyword>
<feature type="chain" id="PRO_5025382183" description="Secreted protein" evidence="2">
    <location>
        <begin position="20"/>
        <end position="147"/>
    </location>
</feature>
<feature type="compositionally biased region" description="Low complexity" evidence="1">
    <location>
        <begin position="99"/>
        <end position="112"/>
    </location>
</feature>
<sequence>MVLALRLALMIVIRDFVVCAGSTRFRQCGKSQGVVSSSKSSALASRVALNCGRTFIVDNPLTPTKLYEMLDIFCVGTHMCYKYHEDKKRRKSTSTLPLRRGPASASPPLRSGPGRRFRLRWRLCRRTARKAAARPMALPSMCQAFSV</sequence>
<dbReference type="AlphaFoldDB" id="A0A6B0UUR6"/>
<evidence type="ECO:0008006" key="4">
    <source>
        <dbReference type="Google" id="ProtNLM"/>
    </source>
</evidence>
<reference evidence="3" key="1">
    <citation type="submission" date="2019-12" db="EMBL/GenBank/DDBJ databases">
        <title>An insight into the sialome of adult female Ixodes ricinus ticks feeding for 6 days.</title>
        <authorList>
            <person name="Perner J."/>
            <person name="Ribeiro J.M.C."/>
        </authorList>
    </citation>
    <scope>NUCLEOTIDE SEQUENCE</scope>
    <source>
        <strain evidence="3">Semi-engorged</strain>
        <tissue evidence="3">Salivary glands</tissue>
    </source>
</reference>
<proteinExistence type="predicted"/>
<name>A0A6B0UUR6_IXORI</name>
<feature type="signal peptide" evidence="2">
    <location>
        <begin position="1"/>
        <end position="19"/>
    </location>
</feature>
<evidence type="ECO:0000256" key="2">
    <source>
        <dbReference type="SAM" id="SignalP"/>
    </source>
</evidence>
<accession>A0A6B0UUR6</accession>